<evidence type="ECO:0000259" key="1">
    <source>
        <dbReference type="Pfam" id="PF07883"/>
    </source>
</evidence>
<name>A0AAU7JK76_9HYPH</name>
<dbReference type="Pfam" id="PF07883">
    <property type="entry name" value="Cupin_2"/>
    <property type="match status" value="1"/>
</dbReference>
<feature type="domain" description="Cupin type-2" evidence="1">
    <location>
        <begin position="54"/>
        <end position="125"/>
    </location>
</feature>
<reference evidence="2" key="1">
    <citation type="submission" date="2024-05" db="EMBL/GenBank/DDBJ databases">
        <authorList>
            <person name="Kim S."/>
            <person name="Heo J."/>
            <person name="Choi H."/>
            <person name="Choi Y."/>
            <person name="Kwon S.-W."/>
            <person name="Kim Y."/>
        </authorList>
    </citation>
    <scope>NUCLEOTIDE SEQUENCE</scope>
    <source>
        <strain evidence="2">KACC 23698</strain>
    </source>
</reference>
<dbReference type="RefSeq" id="WP_406857670.1">
    <property type="nucleotide sequence ID" value="NZ_CP157484.1"/>
</dbReference>
<accession>A0AAU7JK76</accession>
<dbReference type="EMBL" id="CP157484">
    <property type="protein sequence ID" value="XBO40813.1"/>
    <property type="molecule type" value="Genomic_DNA"/>
</dbReference>
<dbReference type="AlphaFoldDB" id="A0AAU7JK76"/>
<dbReference type="PANTHER" id="PTHR38599:SF1">
    <property type="entry name" value="CUPIN DOMAIN PROTEIN (AFU_ORTHOLOGUE AFUA_3G13620)"/>
    <property type="match status" value="1"/>
</dbReference>
<protein>
    <submittedName>
        <fullName evidence="2">Cupin domain-containing protein</fullName>
    </submittedName>
</protein>
<organism evidence="2">
    <name type="scientific">Alsobacter sp. KACC 23698</name>
    <dbReference type="NCBI Taxonomy" id="3149229"/>
    <lineage>
        <taxon>Bacteria</taxon>
        <taxon>Pseudomonadati</taxon>
        <taxon>Pseudomonadota</taxon>
        <taxon>Alphaproteobacteria</taxon>
        <taxon>Hyphomicrobiales</taxon>
        <taxon>Alsobacteraceae</taxon>
        <taxon>Alsobacter</taxon>
    </lineage>
</organism>
<dbReference type="CDD" id="cd02234">
    <property type="entry name" value="cupin_BLR7677-like"/>
    <property type="match status" value="1"/>
</dbReference>
<proteinExistence type="predicted"/>
<evidence type="ECO:0000313" key="2">
    <source>
        <dbReference type="EMBL" id="XBO40813.1"/>
    </source>
</evidence>
<dbReference type="InterPro" id="IPR013096">
    <property type="entry name" value="Cupin_2"/>
</dbReference>
<dbReference type="SUPFAM" id="SSF51182">
    <property type="entry name" value="RmlC-like cupins"/>
    <property type="match status" value="1"/>
</dbReference>
<gene>
    <name evidence="2" type="ORF">ABEG18_08670</name>
</gene>
<dbReference type="InterPro" id="IPR014710">
    <property type="entry name" value="RmlC-like_jellyroll"/>
</dbReference>
<dbReference type="PANTHER" id="PTHR38599">
    <property type="entry name" value="CUPIN DOMAIN PROTEIN (AFU_ORTHOLOGUE AFUA_3G13620)"/>
    <property type="match status" value="1"/>
</dbReference>
<sequence>MNGNNGMILAAALLAVGILGGAGQVRSAPSETLRPLLRETMPNMPGHTLTAVEVVFPLSAKSSPHRHGSAFLFASVLAGTVRSQIEGEPVRVYRTGDSWTERPGDHHVLTENGSSTESATLLVVFIAPTGDALKADDP</sequence>
<dbReference type="InterPro" id="IPR011051">
    <property type="entry name" value="RmlC_Cupin_sf"/>
</dbReference>
<dbReference type="Gene3D" id="2.60.120.10">
    <property type="entry name" value="Jelly Rolls"/>
    <property type="match status" value="1"/>
</dbReference>